<keyword evidence="2" id="KW-1185">Reference proteome</keyword>
<gene>
    <name evidence="1" type="ORF">lb338_phage_147</name>
</gene>
<protein>
    <submittedName>
        <fullName evidence="1">Uncharacterized protein</fullName>
    </submittedName>
</protein>
<accession>C1KFQ7</accession>
<dbReference type="KEGG" id="vg:7751002"/>
<dbReference type="GeneID" id="7751002"/>
<dbReference type="RefSeq" id="YP_002790826.1">
    <property type="nucleotide sequence ID" value="NC_012530.1"/>
</dbReference>
<name>C1KFQ7_9CAUD</name>
<dbReference type="EMBL" id="FJ822135">
    <property type="protein sequence ID" value="ACO37068.1"/>
    <property type="molecule type" value="Genomic_DNA"/>
</dbReference>
<dbReference type="Proteomes" id="UP000001878">
    <property type="component" value="Segment"/>
</dbReference>
<proteinExistence type="predicted"/>
<evidence type="ECO:0000313" key="2">
    <source>
        <dbReference type="Proteomes" id="UP000001878"/>
    </source>
</evidence>
<evidence type="ECO:0000313" key="1">
    <source>
        <dbReference type="EMBL" id="ACO37068.1"/>
    </source>
</evidence>
<organism evidence="1 2">
    <name type="scientific">Lactobacillus phage Lb338-1</name>
    <dbReference type="NCBI Taxonomy" id="2892342"/>
    <lineage>
        <taxon>Viruses</taxon>
        <taxon>Duplodnaviria</taxon>
        <taxon>Heunggongvirae</taxon>
        <taxon>Uroviricota</taxon>
        <taxon>Caudoviricetes</taxon>
        <taxon>Herelleviridae</taxon>
        <taxon>Mooreparkvirus</taxon>
        <taxon>Mooreparkvirus Lb3381</taxon>
    </lineage>
</organism>
<sequence>MEEFNAVSGAYYILRKLRDTIPESKKFLDKDAIKLIAQDVSSSTKSDINTKFNMGVKTASNPIQAYRDTVLHINDAFQLLALWDWLNKMRNGGDVDAYGKTIVSLATSIKDMIKHIEGHQEVYMDHNRSLLKSIVATYVANMPNAVNELGEDIEDAYKIRTNMLLKYYLDLPTLFILEGED</sequence>
<reference evidence="1 2" key="1">
    <citation type="journal article" date="2009" name="Gene">
        <title>Genome of a virulent bacteriophage Lb338-1 that lyses the probiotic Lactobacillus paracasei cheese strain.</title>
        <authorList>
            <person name="Alemayehu D."/>
            <person name="Ross R.P."/>
            <person name="O'Sullivan O."/>
            <person name="Coffey A."/>
            <person name="Stanton C."/>
            <person name="Fitzgerald G.F."/>
            <person name="McAuliffe O."/>
        </authorList>
    </citation>
    <scope>NUCLEOTIDE SEQUENCE [LARGE SCALE GENOMIC DNA]</scope>
    <source>
        <strain evidence="1">Lb338-1</strain>
    </source>
</reference>